<organism evidence="3 4">
    <name type="scientific">Alcaligenes faecalis</name>
    <dbReference type="NCBI Taxonomy" id="511"/>
    <lineage>
        <taxon>Bacteria</taxon>
        <taxon>Pseudomonadati</taxon>
        <taxon>Pseudomonadota</taxon>
        <taxon>Betaproteobacteria</taxon>
        <taxon>Burkholderiales</taxon>
        <taxon>Alcaligenaceae</taxon>
        <taxon>Alcaligenes</taxon>
    </lineage>
</organism>
<dbReference type="InterPro" id="IPR006860">
    <property type="entry name" value="FecR"/>
</dbReference>
<dbReference type="Gene3D" id="2.60.120.1440">
    <property type="match status" value="1"/>
</dbReference>
<name>A0A2U2BJB6_ALCFA</name>
<dbReference type="Pfam" id="PF16220">
    <property type="entry name" value="DUF4880"/>
    <property type="match status" value="1"/>
</dbReference>
<dbReference type="EMBL" id="QEXO01000003">
    <property type="protein sequence ID" value="PWE14099.1"/>
    <property type="molecule type" value="Genomic_DNA"/>
</dbReference>
<reference evidence="3 4" key="1">
    <citation type="submission" date="2018-05" db="EMBL/GenBank/DDBJ databases">
        <title>Genome Sequence of an Efficient Indole-Degrading Bacterium, Alcaligenes sp.YBY.</title>
        <authorList>
            <person name="Yang B."/>
        </authorList>
    </citation>
    <scope>NUCLEOTIDE SEQUENCE [LARGE SCALE GENOMIC DNA]</scope>
    <source>
        <strain evidence="3 4">YBY</strain>
    </source>
</reference>
<evidence type="ECO:0000259" key="1">
    <source>
        <dbReference type="Pfam" id="PF04773"/>
    </source>
</evidence>
<evidence type="ECO:0000313" key="4">
    <source>
        <dbReference type="Proteomes" id="UP000245216"/>
    </source>
</evidence>
<evidence type="ECO:0000259" key="2">
    <source>
        <dbReference type="Pfam" id="PF16220"/>
    </source>
</evidence>
<dbReference type="Pfam" id="PF04773">
    <property type="entry name" value="FecR"/>
    <property type="match status" value="1"/>
</dbReference>
<dbReference type="RefSeq" id="WP_109089296.1">
    <property type="nucleotide sequence ID" value="NZ_QEXO01000003.1"/>
</dbReference>
<dbReference type="InterPro" id="IPR032623">
    <property type="entry name" value="FecR_N"/>
</dbReference>
<dbReference type="AlphaFoldDB" id="A0A2U2BJB6"/>
<dbReference type="InterPro" id="IPR012373">
    <property type="entry name" value="Ferrdict_sens_TM"/>
</dbReference>
<evidence type="ECO:0000313" key="3">
    <source>
        <dbReference type="EMBL" id="PWE14099.1"/>
    </source>
</evidence>
<dbReference type="PIRSF" id="PIRSF018266">
    <property type="entry name" value="FecR"/>
    <property type="match status" value="1"/>
</dbReference>
<feature type="domain" description="FecR protein" evidence="1">
    <location>
        <begin position="127"/>
        <end position="220"/>
    </location>
</feature>
<proteinExistence type="predicted"/>
<dbReference type="Proteomes" id="UP000245216">
    <property type="component" value="Unassembled WGS sequence"/>
</dbReference>
<gene>
    <name evidence="3" type="ORF">DF183_13200</name>
</gene>
<dbReference type="GO" id="GO:0016989">
    <property type="term" value="F:sigma factor antagonist activity"/>
    <property type="evidence" value="ECO:0007669"/>
    <property type="project" value="TreeGrafter"/>
</dbReference>
<dbReference type="PANTHER" id="PTHR30273">
    <property type="entry name" value="PERIPLASMIC SIGNAL SENSOR AND SIGMA FACTOR ACTIVATOR FECR-RELATED"/>
    <property type="match status" value="1"/>
</dbReference>
<sequence>MKHGSSFSSPATPPHAVLMQAAEWYACLRDGKASAAQRSAWQSWLKQDEMHSTAWRYVEEVSRSFEPVRTAPDSRRVVETLHTANERLHQRRRVLTSVAALAGTGVLSWLGWRQSWLPSSVLALAADHSTQTGEQNQIVLADGSRLWLNTASAIDVQFTAQARHIVLISGEIFIQTAKDDMDRPFTVQTPQGNMRALGTQFNVRMDQDCTQLAVYEGAVQVSTAKGQNTATVQAGKQVHFSAQRIRQSMDAEQAREAWTKGVLVADNIALRSVIKELGRYRKGYLGVDDAVADLKVYGSFPIHDTDRVLKMLASALPIRIDQPMPWWTSVQALD</sequence>
<feature type="domain" description="FecR N-terminal" evidence="2">
    <location>
        <begin position="20"/>
        <end position="60"/>
    </location>
</feature>
<dbReference type="PANTHER" id="PTHR30273:SF2">
    <property type="entry name" value="PROTEIN FECR"/>
    <property type="match status" value="1"/>
</dbReference>
<reference evidence="3 4" key="2">
    <citation type="submission" date="2018-05" db="EMBL/GenBank/DDBJ databases">
        <authorList>
            <person name="Lanie J.A."/>
            <person name="Ng W.-L."/>
            <person name="Kazmierczak K.M."/>
            <person name="Andrzejewski T.M."/>
            <person name="Davidsen T.M."/>
            <person name="Wayne K.J."/>
            <person name="Tettelin H."/>
            <person name="Glass J.I."/>
            <person name="Rusch D."/>
            <person name="Podicherti R."/>
            <person name="Tsui H.-C.T."/>
            <person name="Winkler M.E."/>
        </authorList>
    </citation>
    <scope>NUCLEOTIDE SEQUENCE [LARGE SCALE GENOMIC DNA]</scope>
    <source>
        <strain evidence="3 4">YBY</strain>
    </source>
</reference>
<accession>A0A2U2BJB6</accession>
<comment type="caution">
    <text evidence="3">The sequence shown here is derived from an EMBL/GenBank/DDBJ whole genome shotgun (WGS) entry which is preliminary data.</text>
</comment>
<dbReference type="STRING" id="511.UZ73_11780"/>
<protein>
    <submittedName>
        <fullName evidence="3">Iron dicitrate transport regulator FecR</fullName>
    </submittedName>
</protein>